<dbReference type="InterPro" id="IPR029058">
    <property type="entry name" value="AB_hydrolase_fold"/>
</dbReference>
<name>K1V7U9_9ZZZZ</name>
<protein>
    <submittedName>
        <fullName evidence="1">Uncharacterized protein</fullName>
    </submittedName>
</protein>
<reference evidence="1" key="1">
    <citation type="journal article" date="2013" name="Environ. Microbiol.">
        <title>Microbiota from the distal guts of lean and obese adolescents exhibit partial functional redundancy besides clear differences in community structure.</title>
        <authorList>
            <person name="Ferrer M."/>
            <person name="Ruiz A."/>
            <person name="Lanza F."/>
            <person name="Haange S.B."/>
            <person name="Oberbach A."/>
            <person name="Till H."/>
            <person name="Bargiela R."/>
            <person name="Campoy C."/>
            <person name="Segura M.T."/>
            <person name="Richter M."/>
            <person name="von Bergen M."/>
            <person name="Seifert J."/>
            <person name="Suarez A."/>
        </authorList>
    </citation>
    <scope>NUCLEOTIDE SEQUENCE</scope>
</reference>
<gene>
    <name evidence="1" type="ORF">LEA_01812</name>
</gene>
<dbReference type="SUPFAM" id="SSF53474">
    <property type="entry name" value="alpha/beta-Hydrolases"/>
    <property type="match status" value="1"/>
</dbReference>
<dbReference type="EMBL" id="AJWY01001265">
    <property type="protein sequence ID" value="EKC80036.1"/>
    <property type="molecule type" value="Genomic_DNA"/>
</dbReference>
<proteinExistence type="predicted"/>
<organism evidence="1">
    <name type="scientific">human gut metagenome</name>
    <dbReference type="NCBI Taxonomy" id="408170"/>
    <lineage>
        <taxon>unclassified sequences</taxon>
        <taxon>metagenomes</taxon>
        <taxon>organismal metagenomes</taxon>
    </lineage>
</organism>
<comment type="caution">
    <text evidence="1">The sequence shown here is derived from an EMBL/GenBank/DDBJ whole genome shotgun (WGS) entry which is preliminary data.</text>
</comment>
<accession>K1V7U9</accession>
<evidence type="ECO:0000313" key="1">
    <source>
        <dbReference type="EMBL" id="EKC80036.1"/>
    </source>
</evidence>
<dbReference type="AlphaFoldDB" id="K1V7U9"/>
<sequence length="53" mass="6307">MKTIEIDTKCGRIKGVEKENTTEWLGIKYATAKRWEYPQTVKKWDGVFVRNIF</sequence>
<dbReference type="Gene3D" id="3.40.50.1820">
    <property type="entry name" value="alpha/beta hydrolase"/>
    <property type="match status" value="1"/>
</dbReference>